<dbReference type="OrthoDB" id="226715at2157"/>
<gene>
    <name evidence="2" type="ORF">GCM10009037_02300</name>
</gene>
<name>A0A830EYH3_9EURY</name>
<dbReference type="RefSeq" id="WP_188876720.1">
    <property type="nucleotide sequence ID" value="NZ_BMPF01000001.1"/>
</dbReference>
<dbReference type="Pfam" id="PF23928">
    <property type="entry name" value="DUF7266"/>
    <property type="match status" value="1"/>
</dbReference>
<keyword evidence="1" id="KW-1133">Transmembrane helix</keyword>
<dbReference type="InterPro" id="IPR055690">
    <property type="entry name" value="DUF7266"/>
</dbReference>
<proteinExistence type="predicted"/>
<protein>
    <recommendedName>
        <fullName evidence="4">Secreted glycoprotein</fullName>
    </recommendedName>
</protein>
<keyword evidence="1" id="KW-0472">Membrane</keyword>
<evidence type="ECO:0000256" key="1">
    <source>
        <dbReference type="SAM" id="Phobius"/>
    </source>
</evidence>
<accession>A0A830EYH3</accession>
<feature type="transmembrane region" description="Helical" evidence="1">
    <location>
        <begin position="12"/>
        <end position="36"/>
    </location>
</feature>
<reference evidence="2 3" key="1">
    <citation type="journal article" date="2019" name="Int. J. Syst. Evol. Microbiol.">
        <title>The Global Catalogue of Microorganisms (GCM) 10K type strain sequencing project: providing services to taxonomists for standard genome sequencing and annotation.</title>
        <authorList>
            <consortium name="The Broad Institute Genomics Platform"/>
            <consortium name="The Broad Institute Genome Sequencing Center for Infectious Disease"/>
            <person name="Wu L."/>
            <person name="Ma J."/>
        </authorList>
    </citation>
    <scope>NUCLEOTIDE SEQUENCE [LARGE SCALE GENOMIC DNA]</scope>
    <source>
        <strain evidence="2 3">JCM 19585</strain>
    </source>
</reference>
<comment type="caution">
    <text evidence="2">The sequence shown here is derived from an EMBL/GenBank/DDBJ whole genome shotgun (WGS) entry which is preliminary data.</text>
</comment>
<evidence type="ECO:0000313" key="3">
    <source>
        <dbReference type="Proteomes" id="UP000628840"/>
    </source>
</evidence>
<organism evidence="2 3">
    <name type="scientific">Halarchaeum grantii</name>
    <dbReference type="NCBI Taxonomy" id="1193105"/>
    <lineage>
        <taxon>Archaea</taxon>
        <taxon>Methanobacteriati</taxon>
        <taxon>Methanobacteriota</taxon>
        <taxon>Stenosarchaea group</taxon>
        <taxon>Halobacteria</taxon>
        <taxon>Halobacteriales</taxon>
        <taxon>Halobacteriaceae</taxon>
    </lineage>
</organism>
<keyword evidence="1" id="KW-0812">Transmembrane</keyword>
<evidence type="ECO:0008006" key="4">
    <source>
        <dbReference type="Google" id="ProtNLM"/>
    </source>
</evidence>
<keyword evidence="3" id="KW-1185">Reference proteome</keyword>
<dbReference type="EMBL" id="BMPF01000001">
    <property type="protein sequence ID" value="GGL22429.1"/>
    <property type="molecule type" value="Genomic_DNA"/>
</dbReference>
<evidence type="ECO:0000313" key="2">
    <source>
        <dbReference type="EMBL" id="GGL22429.1"/>
    </source>
</evidence>
<sequence>MADVGRDDRRGVATVVGYVLNIGIALLVVTGLLIAASGFVGDQRERAVDTELQVIGDRFANDLATADRLLTQTDAGFVAVDAPLPARVVGRSYTVHVGDPGPAGGEVRVVLTAPRADVTVSRTIHLEHGLARNTTYAGGSLRVVADGDELEVRDG</sequence>
<dbReference type="AlphaFoldDB" id="A0A830EYH3"/>
<dbReference type="Proteomes" id="UP000628840">
    <property type="component" value="Unassembled WGS sequence"/>
</dbReference>